<dbReference type="Pfam" id="PF23916">
    <property type="entry name" value="TIM-barrel_EndoS"/>
    <property type="match status" value="1"/>
</dbReference>
<comment type="catalytic activity">
    <reaction evidence="6">
        <text>an N(4)-(oligosaccharide-(1-&gt;3)-[oligosaccharide-(1-&gt;6)]-beta-D-Man-(1-&gt;4)-beta-D-GlcNAc-(1-&gt;4)-alpha-D-GlcNAc)-L-asparaginyl-[protein] + H2O = an oligosaccharide-(1-&gt;3)-[oligosaccharide-(1-&gt;6)]-beta-D-Man-(1-&gt;4)-D-GlcNAc + N(4)-(N-acetyl-beta-D-glucosaminyl)-L-asparaginyl-[protein]</text>
        <dbReference type="Rhea" id="RHEA:73067"/>
        <dbReference type="Rhea" id="RHEA-COMP:12603"/>
        <dbReference type="Rhea" id="RHEA-COMP:18176"/>
        <dbReference type="ChEBI" id="CHEBI:15377"/>
        <dbReference type="ChEBI" id="CHEBI:132248"/>
        <dbReference type="ChEBI" id="CHEBI:192714"/>
        <dbReference type="ChEBI" id="CHEBI:192715"/>
        <dbReference type="EC" id="3.2.1.96"/>
    </reaction>
</comment>
<dbReference type="Proteomes" id="UP000583266">
    <property type="component" value="Unassembled WGS sequence"/>
</dbReference>
<comment type="similarity">
    <text evidence="1">Belongs to the glycosyl hydrolase 18 family.</text>
</comment>
<dbReference type="EMBL" id="JABBGC010000001">
    <property type="protein sequence ID" value="NML38769.1"/>
    <property type="molecule type" value="Genomic_DNA"/>
</dbReference>
<dbReference type="PROSITE" id="PS51257">
    <property type="entry name" value="PROKAR_LIPOPROTEIN"/>
    <property type="match status" value="1"/>
</dbReference>
<dbReference type="SUPFAM" id="SSF51445">
    <property type="entry name" value="(Trans)glycosidases"/>
    <property type="match status" value="1"/>
</dbReference>
<gene>
    <name evidence="8" type="ORF">HHL17_16290</name>
</gene>
<dbReference type="PROSITE" id="PS51910">
    <property type="entry name" value="GH18_2"/>
    <property type="match status" value="1"/>
</dbReference>
<keyword evidence="5" id="KW-0326">Glycosidase</keyword>
<accession>A0A848GN09</accession>
<dbReference type="AlphaFoldDB" id="A0A848GN09"/>
<evidence type="ECO:0000259" key="7">
    <source>
        <dbReference type="PROSITE" id="PS51910"/>
    </source>
</evidence>
<feature type="domain" description="GH18" evidence="7">
    <location>
        <begin position="49"/>
        <end position="306"/>
    </location>
</feature>
<sequence>MKIQHSVATLSMILLVGLSACTKNESKIDPVSSKATVETSPRALPPAGRNKVAYYTFDATPVNQSYKSLVNFTDQANIVIVFEGTLWELADTVNYNTGWMVNSIYKSKKQILADIQALRARGVKVLMNVDDAASWSTSTPFTTYNGTPYTYTQFASFINNCVNKVGLDGISLDVEHGAYDNSNYRNMIKELGKYFGPLSSASGSKIYTGAVYSGGEPGPAFRDPALTNYMNFIMDMAYFSDNNSRFNYWAATLGNAKVMDGMSHDYNNQSSAISHAQWHPSPDKAGVMIYAGNVNKAYTDAILGAF</sequence>
<evidence type="ECO:0000256" key="3">
    <source>
        <dbReference type="ARBA" id="ARBA00022729"/>
    </source>
</evidence>
<dbReference type="Gene3D" id="3.20.20.80">
    <property type="entry name" value="Glycosidases"/>
    <property type="match status" value="1"/>
</dbReference>
<evidence type="ECO:0000256" key="4">
    <source>
        <dbReference type="ARBA" id="ARBA00022801"/>
    </source>
</evidence>
<protein>
    <recommendedName>
        <fullName evidence="2">mannosyl-glycoprotein endo-beta-N-acetylglucosaminidase</fullName>
        <ecNumber evidence="2">3.2.1.96</ecNumber>
    </recommendedName>
</protein>
<evidence type="ECO:0000313" key="9">
    <source>
        <dbReference type="Proteomes" id="UP000583266"/>
    </source>
</evidence>
<dbReference type="EC" id="3.2.1.96" evidence="2"/>
<dbReference type="GO" id="GO:0005975">
    <property type="term" value="P:carbohydrate metabolic process"/>
    <property type="evidence" value="ECO:0007669"/>
    <property type="project" value="InterPro"/>
</dbReference>
<keyword evidence="4" id="KW-0378">Hydrolase</keyword>
<dbReference type="InterPro" id="IPR001223">
    <property type="entry name" value="Glyco_hydro18_cat"/>
</dbReference>
<evidence type="ECO:0000313" key="8">
    <source>
        <dbReference type="EMBL" id="NML38769.1"/>
    </source>
</evidence>
<comment type="caution">
    <text evidence="8">The sequence shown here is derived from an EMBL/GenBank/DDBJ whole genome shotgun (WGS) entry which is preliminary data.</text>
</comment>
<evidence type="ECO:0000256" key="5">
    <source>
        <dbReference type="ARBA" id="ARBA00023295"/>
    </source>
</evidence>
<keyword evidence="3" id="KW-0732">Signal</keyword>
<dbReference type="RefSeq" id="WP_169225739.1">
    <property type="nucleotide sequence ID" value="NZ_JABBGC010000001.1"/>
</dbReference>
<evidence type="ECO:0000256" key="6">
    <source>
        <dbReference type="ARBA" id="ARBA00034414"/>
    </source>
</evidence>
<dbReference type="InterPro" id="IPR057016">
    <property type="entry name" value="EndoS_F2-like_TIM-barrel"/>
</dbReference>
<organism evidence="8 9">
    <name type="scientific">Chitinophaga fulva</name>
    <dbReference type="NCBI Taxonomy" id="2728842"/>
    <lineage>
        <taxon>Bacteria</taxon>
        <taxon>Pseudomonadati</taxon>
        <taxon>Bacteroidota</taxon>
        <taxon>Chitinophagia</taxon>
        <taxon>Chitinophagales</taxon>
        <taxon>Chitinophagaceae</taxon>
        <taxon>Chitinophaga</taxon>
    </lineage>
</organism>
<dbReference type="GO" id="GO:0033925">
    <property type="term" value="F:mannosyl-glycoprotein endo-beta-N-acetylglucosaminidase activity"/>
    <property type="evidence" value="ECO:0007669"/>
    <property type="project" value="UniProtKB-EC"/>
</dbReference>
<evidence type="ECO:0000256" key="1">
    <source>
        <dbReference type="ARBA" id="ARBA00009336"/>
    </source>
</evidence>
<proteinExistence type="inferred from homology"/>
<dbReference type="InterPro" id="IPR017853">
    <property type="entry name" value="GH"/>
</dbReference>
<name>A0A848GN09_9BACT</name>
<keyword evidence="9" id="KW-1185">Reference proteome</keyword>
<reference evidence="8 9" key="1">
    <citation type="submission" date="2020-04" db="EMBL/GenBank/DDBJ databases">
        <title>Chitinophaga sp. G-6-1-13 sp. nov., isolated from soil.</title>
        <authorList>
            <person name="Dahal R.H."/>
            <person name="Chaudhary D.K."/>
        </authorList>
    </citation>
    <scope>NUCLEOTIDE SEQUENCE [LARGE SCALE GENOMIC DNA]</scope>
    <source>
        <strain evidence="8 9">G-6-1-13</strain>
    </source>
</reference>
<evidence type="ECO:0000256" key="2">
    <source>
        <dbReference type="ARBA" id="ARBA00012566"/>
    </source>
</evidence>